<dbReference type="InterPro" id="IPR003439">
    <property type="entry name" value="ABC_transporter-like_ATP-bd"/>
</dbReference>
<gene>
    <name evidence="9" type="ORF">ACFQFQ_24960</name>
</gene>
<evidence type="ECO:0000256" key="4">
    <source>
        <dbReference type="ARBA" id="ARBA00022475"/>
    </source>
</evidence>
<evidence type="ECO:0000259" key="8">
    <source>
        <dbReference type="PROSITE" id="PS50893"/>
    </source>
</evidence>
<comment type="similarity">
    <text evidence="2">Belongs to the ABC transporter superfamily.</text>
</comment>
<dbReference type="Gene3D" id="3.40.50.300">
    <property type="entry name" value="P-loop containing nucleotide triphosphate hydrolases"/>
    <property type="match status" value="2"/>
</dbReference>
<protein>
    <submittedName>
        <fullName evidence="9">ABC transporter ATP-binding protein</fullName>
    </submittedName>
</protein>
<evidence type="ECO:0000256" key="1">
    <source>
        <dbReference type="ARBA" id="ARBA00004417"/>
    </source>
</evidence>
<evidence type="ECO:0000256" key="5">
    <source>
        <dbReference type="ARBA" id="ARBA00022741"/>
    </source>
</evidence>
<organism evidence="9 10">
    <name type="scientific">Sulfitobacter porphyrae</name>
    <dbReference type="NCBI Taxonomy" id="1246864"/>
    <lineage>
        <taxon>Bacteria</taxon>
        <taxon>Pseudomonadati</taxon>
        <taxon>Pseudomonadota</taxon>
        <taxon>Alphaproteobacteria</taxon>
        <taxon>Rhodobacterales</taxon>
        <taxon>Roseobacteraceae</taxon>
        <taxon>Sulfitobacter</taxon>
    </lineage>
</organism>
<dbReference type="PANTHER" id="PTHR43297:SF2">
    <property type="entry name" value="DIPEPTIDE TRANSPORT ATP-BINDING PROTEIN DPPD"/>
    <property type="match status" value="1"/>
</dbReference>
<dbReference type="PANTHER" id="PTHR43297">
    <property type="entry name" value="OLIGOPEPTIDE TRANSPORT ATP-BINDING PROTEIN APPD"/>
    <property type="match status" value="1"/>
</dbReference>
<dbReference type="SMART" id="SM00382">
    <property type="entry name" value="AAA"/>
    <property type="match status" value="2"/>
</dbReference>
<proteinExistence type="inferred from homology"/>
<evidence type="ECO:0000313" key="9">
    <source>
        <dbReference type="EMBL" id="MFC6762021.1"/>
    </source>
</evidence>
<keyword evidence="3" id="KW-0813">Transport</keyword>
<keyword evidence="6 9" id="KW-0067">ATP-binding</keyword>
<dbReference type="Pfam" id="PF00005">
    <property type="entry name" value="ABC_tran"/>
    <property type="match status" value="2"/>
</dbReference>
<dbReference type="SUPFAM" id="SSF52540">
    <property type="entry name" value="P-loop containing nucleoside triphosphate hydrolases"/>
    <property type="match status" value="2"/>
</dbReference>
<dbReference type="InterPro" id="IPR003593">
    <property type="entry name" value="AAA+_ATPase"/>
</dbReference>
<dbReference type="Pfam" id="PF08352">
    <property type="entry name" value="oligo_HPY"/>
    <property type="match status" value="2"/>
</dbReference>
<feature type="domain" description="ABC transporter" evidence="8">
    <location>
        <begin position="292"/>
        <end position="542"/>
    </location>
</feature>
<dbReference type="NCBIfam" id="NF007739">
    <property type="entry name" value="PRK10419.1"/>
    <property type="match status" value="2"/>
</dbReference>
<keyword evidence="10" id="KW-1185">Reference proteome</keyword>
<evidence type="ECO:0000256" key="2">
    <source>
        <dbReference type="ARBA" id="ARBA00005417"/>
    </source>
</evidence>
<comment type="subcellular location">
    <subcellularLocation>
        <location evidence="1">Cell inner membrane</location>
        <topology evidence="1">Peripheral membrane protein</topology>
    </subcellularLocation>
</comment>
<keyword evidence="7" id="KW-0472">Membrane</keyword>
<evidence type="ECO:0000313" key="10">
    <source>
        <dbReference type="Proteomes" id="UP001596353"/>
    </source>
</evidence>
<keyword evidence="4" id="KW-1003">Cell membrane</keyword>
<dbReference type="InterPro" id="IPR013563">
    <property type="entry name" value="Oligopep_ABC_C"/>
</dbReference>
<comment type="caution">
    <text evidence="9">The sequence shown here is derived from an EMBL/GenBank/DDBJ whole genome shotgun (WGS) entry which is preliminary data.</text>
</comment>
<name>A0ABW2B8V3_9RHOB</name>
<sequence>MLEIRNLSIEFRRRHGWDRVIDNVSVTLDRGEVLCLVGESGAGKSTIGNAVIGLLDAQARVASGQILFEGRDLLTTTASEMRDLRGCHLSMIFQNPMTALNPVRSIGAQLVETLKQRLGLKTNEARARALSWLNRVGIPNAQERMAQFPHQFSGGQLQRIVIAMALCPEPEIVIADEPTTALDVSVQAQILDLLRQLVRETGVGIIFVTHNMGVVAEIADKVAVLRHGILVEAGPVAQVLHAPRKDYTKLLVSSVPPTDRRLRRLPVLGKDGALDMQEEEPGRPLGTEDPILRVKDLQVTYRLGRNLFQKPETLRALTDVSFDITRGTCLGLVGESGSGKSTCARAIVGLTPVDQGQILFEGTDLNGMPERRRMPLRHEIQMIFQDPYSSINRRLNVRDIIAEPLRFYGITRNATETDDRVAMLLKDVGLSADVMRRYPHQFSGGQRQRIAIARTLASRPKLIICDEPTSALDVSVQAQIINLIKDLQDEHGLTLLFISHDLPLVRQICDDIVVLKNGLIVEHAPTVEVFETPQETYTQELLRLVPTLHPKTQIPQRKDPEYAD</sequence>
<dbReference type="PROSITE" id="PS50893">
    <property type="entry name" value="ABC_TRANSPORTER_2"/>
    <property type="match status" value="2"/>
</dbReference>
<dbReference type="InterPro" id="IPR050388">
    <property type="entry name" value="ABC_Ni/Peptide_Import"/>
</dbReference>
<evidence type="ECO:0000256" key="7">
    <source>
        <dbReference type="ARBA" id="ARBA00023136"/>
    </source>
</evidence>
<reference evidence="10" key="1">
    <citation type="journal article" date="2019" name="Int. J. Syst. Evol. Microbiol.">
        <title>The Global Catalogue of Microorganisms (GCM) 10K type strain sequencing project: providing services to taxonomists for standard genome sequencing and annotation.</title>
        <authorList>
            <consortium name="The Broad Institute Genomics Platform"/>
            <consortium name="The Broad Institute Genome Sequencing Center for Infectious Disease"/>
            <person name="Wu L."/>
            <person name="Ma J."/>
        </authorList>
    </citation>
    <scope>NUCLEOTIDE SEQUENCE [LARGE SCALE GENOMIC DNA]</scope>
    <source>
        <strain evidence="10">CCUG 66188</strain>
    </source>
</reference>
<dbReference type="InterPro" id="IPR017871">
    <property type="entry name" value="ABC_transporter-like_CS"/>
</dbReference>
<dbReference type="NCBIfam" id="NF008453">
    <property type="entry name" value="PRK11308.1"/>
    <property type="match status" value="2"/>
</dbReference>
<feature type="domain" description="ABC transporter" evidence="8">
    <location>
        <begin position="4"/>
        <end position="252"/>
    </location>
</feature>
<dbReference type="InterPro" id="IPR027417">
    <property type="entry name" value="P-loop_NTPase"/>
</dbReference>
<evidence type="ECO:0000256" key="6">
    <source>
        <dbReference type="ARBA" id="ARBA00022840"/>
    </source>
</evidence>
<accession>A0ABW2B8V3</accession>
<keyword evidence="5" id="KW-0547">Nucleotide-binding</keyword>
<dbReference type="CDD" id="cd03257">
    <property type="entry name" value="ABC_NikE_OppD_transporters"/>
    <property type="match status" value="2"/>
</dbReference>
<dbReference type="Proteomes" id="UP001596353">
    <property type="component" value="Unassembled WGS sequence"/>
</dbReference>
<dbReference type="GO" id="GO:0005524">
    <property type="term" value="F:ATP binding"/>
    <property type="evidence" value="ECO:0007669"/>
    <property type="project" value="UniProtKB-KW"/>
</dbReference>
<evidence type="ECO:0000256" key="3">
    <source>
        <dbReference type="ARBA" id="ARBA00022448"/>
    </source>
</evidence>
<dbReference type="EMBL" id="JBHSWG010000003">
    <property type="protein sequence ID" value="MFC6762021.1"/>
    <property type="molecule type" value="Genomic_DNA"/>
</dbReference>
<dbReference type="PROSITE" id="PS00211">
    <property type="entry name" value="ABC_TRANSPORTER_1"/>
    <property type="match status" value="2"/>
</dbReference>